<sequence length="261" mass="30166">MGTSGFVFKHVFSLLFNILFHLYQAFYMYMPWNESSMSNENGTAFSNSFSDIEIAKAVFDTAYGTVLRREAKDINWMGLYKYASTRDVIEIRLQEAGWEDVGDKLQLAFNRFHDEMEPLNETQAAWAKIVEATNFTYVTSKFKPFLDASLDTEEEREHARMALCKIFGVRGTFKVTQETKKFAKELKCLVDVARMNADSLTKAAWLNADRKTLIEFVSRLAVLIDDEDEDERWADLHKMAGTDENLKEALDDHRDTVRDEL</sequence>
<gene>
    <name evidence="2" type="ORF">CCUS01_08844</name>
</gene>
<organism evidence="2 3">
    <name type="scientific">Colletotrichum cuscutae</name>
    <dbReference type="NCBI Taxonomy" id="1209917"/>
    <lineage>
        <taxon>Eukaryota</taxon>
        <taxon>Fungi</taxon>
        <taxon>Dikarya</taxon>
        <taxon>Ascomycota</taxon>
        <taxon>Pezizomycotina</taxon>
        <taxon>Sordariomycetes</taxon>
        <taxon>Hypocreomycetidae</taxon>
        <taxon>Glomerellales</taxon>
        <taxon>Glomerellaceae</taxon>
        <taxon>Colletotrichum</taxon>
        <taxon>Colletotrichum acutatum species complex</taxon>
    </lineage>
</organism>
<reference evidence="2" key="1">
    <citation type="submission" date="2016-11" db="EMBL/GenBank/DDBJ databases">
        <title>The genome sequence of Colletotrichum cuscutae.</title>
        <authorList>
            <person name="Baroncelli R."/>
        </authorList>
    </citation>
    <scope>NUCLEOTIDE SEQUENCE</scope>
    <source>
        <strain evidence="2">IMI 304802</strain>
    </source>
</reference>
<keyword evidence="1" id="KW-0812">Transmembrane</keyword>
<evidence type="ECO:0000313" key="3">
    <source>
        <dbReference type="Proteomes" id="UP001239213"/>
    </source>
</evidence>
<evidence type="ECO:0000256" key="1">
    <source>
        <dbReference type="SAM" id="Phobius"/>
    </source>
</evidence>
<dbReference type="AlphaFoldDB" id="A0AAI9XU27"/>
<dbReference type="Proteomes" id="UP001239213">
    <property type="component" value="Unassembled WGS sequence"/>
</dbReference>
<proteinExistence type="predicted"/>
<dbReference type="EMBL" id="MPDP01000273">
    <property type="protein sequence ID" value="KAK1460497.1"/>
    <property type="molecule type" value="Genomic_DNA"/>
</dbReference>
<protein>
    <submittedName>
        <fullName evidence="2">Uncharacterized protein</fullName>
    </submittedName>
</protein>
<keyword evidence="1" id="KW-1133">Transmembrane helix</keyword>
<evidence type="ECO:0000313" key="2">
    <source>
        <dbReference type="EMBL" id="KAK1460497.1"/>
    </source>
</evidence>
<accession>A0AAI9XU27</accession>
<keyword evidence="1" id="KW-0472">Membrane</keyword>
<keyword evidence="3" id="KW-1185">Reference proteome</keyword>
<name>A0AAI9XU27_9PEZI</name>
<comment type="caution">
    <text evidence="2">The sequence shown here is derived from an EMBL/GenBank/DDBJ whole genome shotgun (WGS) entry which is preliminary data.</text>
</comment>
<feature type="transmembrane region" description="Helical" evidence="1">
    <location>
        <begin position="6"/>
        <end position="29"/>
    </location>
</feature>